<evidence type="ECO:0000313" key="3">
    <source>
        <dbReference type="Proteomes" id="UP000187609"/>
    </source>
</evidence>
<evidence type="ECO:0000313" key="2">
    <source>
        <dbReference type="EMBL" id="OIT38380.1"/>
    </source>
</evidence>
<name>A0A314L9N0_NICAT</name>
<comment type="caution">
    <text evidence="2">The sequence shown here is derived from an EMBL/GenBank/DDBJ whole genome shotgun (WGS) entry which is preliminary data.</text>
</comment>
<feature type="domain" description="Retrovirus-related Pol polyprotein from transposon TNT 1-94-like beta-barrel" evidence="1">
    <location>
        <begin position="7"/>
        <end position="67"/>
    </location>
</feature>
<dbReference type="Pfam" id="PF22936">
    <property type="entry name" value="Pol_BBD"/>
    <property type="match status" value="1"/>
</dbReference>
<dbReference type="Proteomes" id="UP000187609">
    <property type="component" value="Unassembled WGS sequence"/>
</dbReference>
<keyword evidence="3" id="KW-1185">Reference proteome</keyword>
<dbReference type="Gramene" id="OIT38380">
    <property type="protein sequence ID" value="OIT38380"/>
    <property type="gene ID" value="A4A49_61898"/>
</dbReference>
<dbReference type="EMBL" id="MJEQ01000211">
    <property type="protein sequence ID" value="OIT38380.1"/>
    <property type="molecule type" value="Genomic_DNA"/>
</dbReference>
<sequence>MTPNPGNVSSVLPYNGSDRVAVGNGTQLPISYTGHGTISTPSNTFYLKNVLIVPDLSSNLLSVRKFTLDNNCSIEFDGFGFSVKDFKTKQILLRCNSQGPLYSMSSRAHAVYQAFAAVRLSHLLF</sequence>
<dbReference type="AlphaFoldDB" id="A0A314L9N0"/>
<accession>A0A314L9N0</accession>
<protein>
    <recommendedName>
        <fullName evidence="1">Retrovirus-related Pol polyprotein from transposon TNT 1-94-like beta-barrel domain-containing protein</fullName>
    </recommendedName>
</protein>
<reference evidence="2" key="1">
    <citation type="submission" date="2016-11" db="EMBL/GenBank/DDBJ databases">
        <title>The genome of Nicotiana attenuata.</title>
        <authorList>
            <person name="Xu S."/>
            <person name="Brockmoeller T."/>
            <person name="Gaquerel E."/>
            <person name="Navarro A."/>
            <person name="Kuhl H."/>
            <person name="Gase K."/>
            <person name="Ling Z."/>
            <person name="Zhou W."/>
            <person name="Kreitzer C."/>
            <person name="Stanke M."/>
            <person name="Tang H."/>
            <person name="Lyons E."/>
            <person name="Pandey P."/>
            <person name="Pandey S.P."/>
            <person name="Timmermann B."/>
            <person name="Baldwin I.T."/>
        </authorList>
    </citation>
    <scope>NUCLEOTIDE SEQUENCE [LARGE SCALE GENOMIC DNA]</scope>
    <source>
        <strain evidence="2">UT</strain>
    </source>
</reference>
<gene>
    <name evidence="2" type="ORF">A4A49_61898</name>
</gene>
<evidence type="ECO:0000259" key="1">
    <source>
        <dbReference type="Pfam" id="PF22936"/>
    </source>
</evidence>
<organism evidence="2 3">
    <name type="scientific">Nicotiana attenuata</name>
    <name type="common">Coyote tobacco</name>
    <dbReference type="NCBI Taxonomy" id="49451"/>
    <lineage>
        <taxon>Eukaryota</taxon>
        <taxon>Viridiplantae</taxon>
        <taxon>Streptophyta</taxon>
        <taxon>Embryophyta</taxon>
        <taxon>Tracheophyta</taxon>
        <taxon>Spermatophyta</taxon>
        <taxon>Magnoliopsida</taxon>
        <taxon>eudicotyledons</taxon>
        <taxon>Gunneridae</taxon>
        <taxon>Pentapetalae</taxon>
        <taxon>asterids</taxon>
        <taxon>lamiids</taxon>
        <taxon>Solanales</taxon>
        <taxon>Solanaceae</taxon>
        <taxon>Nicotianoideae</taxon>
        <taxon>Nicotianeae</taxon>
        <taxon>Nicotiana</taxon>
    </lineage>
</organism>
<proteinExistence type="predicted"/>
<dbReference type="InterPro" id="IPR054722">
    <property type="entry name" value="PolX-like_BBD"/>
</dbReference>